<name>A0A931IAY8_9NOCA</name>
<protein>
    <submittedName>
        <fullName evidence="1">Uncharacterized protein</fullName>
    </submittedName>
</protein>
<keyword evidence="2" id="KW-1185">Reference proteome</keyword>
<accession>A0A931IAY8</accession>
<comment type="caution">
    <text evidence="1">The sequence shown here is derived from an EMBL/GenBank/DDBJ whole genome shotgun (WGS) entry which is preliminary data.</text>
</comment>
<dbReference type="Proteomes" id="UP000655751">
    <property type="component" value="Unassembled WGS sequence"/>
</dbReference>
<evidence type="ECO:0000313" key="1">
    <source>
        <dbReference type="EMBL" id="MBH0777271.1"/>
    </source>
</evidence>
<dbReference type="EMBL" id="JADMLG010000004">
    <property type="protein sequence ID" value="MBH0777271.1"/>
    <property type="molecule type" value="Genomic_DNA"/>
</dbReference>
<sequence>MSVNEPLHDPVELLGELNAVIREQELLRQRMVALQAKYRSLESFAEAGGFDKPGRYEFLPEEFGRVNLDAATARLDDAADAMSGPERWLRLAREYAAKVREYPRPDRSEADSMGGLDAWSNALSNALDTYRRVSTDRGEAEGRSL</sequence>
<evidence type="ECO:0000313" key="2">
    <source>
        <dbReference type="Proteomes" id="UP000655751"/>
    </source>
</evidence>
<dbReference type="AlphaFoldDB" id="A0A931IAY8"/>
<dbReference type="RefSeq" id="WP_196149574.1">
    <property type="nucleotide sequence ID" value="NZ_JADMLG010000004.1"/>
</dbReference>
<proteinExistence type="predicted"/>
<organism evidence="1 2">
    <name type="scientific">Nocardia bovistercoris</name>
    <dbReference type="NCBI Taxonomy" id="2785916"/>
    <lineage>
        <taxon>Bacteria</taxon>
        <taxon>Bacillati</taxon>
        <taxon>Actinomycetota</taxon>
        <taxon>Actinomycetes</taxon>
        <taxon>Mycobacteriales</taxon>
        <taxon>Nocardiaceae</taxon>
        <taxon>Nocardia</taxon>
    </lineage>
</organism>
<reference evidence="1" key="1">
    <citation type="submission" date="2020-11" db="EMBL/GenBank/DDBJ databases">
        <title>Nocardia NEAU-351.nov., a novel actinomycete isolated from the cow dung.</title>
        <authorList>
            <person name="Zhang X."/>
        </authorList>
    </citation>
    <scope>NUCLEOTIDE SEQUENCE</scope>
    <source>
        <strain evidence="1">NEAU-351</strain>
    </source>
</reference>
<gene>
    <name evidence="1" type="ORF">IT779_13370</name>
</gene>